<feature type="domain" description="WW" evidence="2">
    <location>
        <begin position="74"/>
        <end position="108"/>
    </location>
</feature>
<dbReference type="PROSITE" id="PS01159">
    <property type="entry name" value="WW_DOMAIN_1"/>
    <property type="match status" value="1"/>
</dbReference>
<dbReference type="InterPro" id="IPR001202">
    <property type="entry name" value="WW_dom"/>
</dbReference>
<evidence type="ECO:0000259" key="2">
    <source>
        <dbReference type="PROSITE" id="PS50020"/>
    </source>
</evidence>
<feature type="region of interest" description="Disordered" evidence="1">
    <location>
        <begin position="1"/>
        <end position="82"/>
    </location>
</feature>
<feature type="compositionally biased region" description="Pro residues" evidence="1">
    <location>
        <begin position="141"/>
        <end position="152"/>
    </location>
</feature>
<feature type="region of interest" description="Disordered" evidence="1">
    <location>
        <begin position="103"/>
        <end position="184"/>
    </location>
</feature>
<proteinExistence type="predicted"/>
<reference evidence="4" key="1">
    <citation type="journal article" date="2016" name="Genome Announc.">
        <title>Draft genome sequences of fungus Aspergillus calidoustus.</title>
        <authorList>
            <person name="Horn F."/>
            <person name="Linde J."/>
            <person name="Mattern D.J."/>
            <person name="Walther G."/>
            <person name="Guthke R."/>
            <person name="Scherlach K."/>
            <person name="Martin K."/>
            <person name="Brakhage A.A."/>
            <person name="Petzke L."/>
            <person name="Valiante V."/>
        </authorList>
    </citation>
    <scope>NUCLEOTIDE SEQUENCE [LARGE SCALE GENOMIC DNA]</scope>
    <source>
        <strain evidence="4">SF006504</strain>
    </source>
</reference>
<keyword evidence="4" id="KW-1185">Reference proteome</keyword>
<name>A0A0U5CB04_ASPCI</name>
<feature type="compositionally biased region" description="Pro residues" evidence="1">
    <location>
        <begin position="56"/>
        <end position="78"/>
    </location>
</feature>
<dbReference type="SUPFAM" id="SSF51045">
    <property type="entry name" value="WW domain"/>
    <property type="match status" value="1"/>
</dbReference>
<dbReference type="EMBL" id="CDMC01000008">
    <property type="protein sequence ID" value="CEL06460.1"/>
    <property type="molecule type" value="Genomic_DNA"/>
</dbReference>
<sequence>MSFLKNLTKEFKELKASLSGDGDKEKEEKKEEKHESTEGQRAFDPGYGAPNYAQPAPAPYNQYPPQPLSPPQGPPLPPGWVAQFDQASGRWYYIEQATGISRWEPPAAPAPYGQYDHSQVPQYAGAYGSQGAYPGQHPYPGQAPYPGQPPYPGQGGYYDPSQGVPPGGDYSHSKGEKSDKDDKSKMLLAGAGGLAIGAVGGALVANALADDSDNETHAAAAAPPPASAPPPAALPPDETADGDSVSSSDREDVLEARQEYEQAQLAAQDSDASSSEEEALEEAREEYEEVYEEVYDD</sequence>
<dbReference type="Pfam" id="PF00397">
    <property type="entry name" value="WW"/>
    <property type="match status" value="1"/>
</dbReference>
<dbReference type="InterPro" id="IPR036020">
    <property type="entry name" value="WW_dom_sf"/>
</dbReference>
<organism evidence="3 4">
    <name type="scientific">Aspergillus calidoustus</name>
    <dbReference type="NCBI Taxonomy" id="454130"/>
    <lineage>
        <taxon>Eukaryota</taxon>
        <taxon>Fungi</taxon>
        <taxon>Dikarya</taxon>
        <taxon>Ascomycota</taxon>
        <taxon>Pezizomycotina</taxon>
        <taxon>Eurotiomycetes</taxon>
        <taxon>Eurotiomycetidae</taxon>
        <taxon>Eurotiales</taxon>
        <taxon>Aspergillaceae</taxon>
        <taxon>Aspergillus</taxon>
        <taxon>Aspergillus subgen. Nidulantes</taxon>
    </lineage>
</organism>
<dbReference type="Gene3D" id="2.20.70.10">
    <property type="match status" value="1"/>
</dbReference>
<feature type="compositionally biased region" description="Low complexity" evidence="1">
    <location>
        <begin position="261"/>
        <end position="273"/>
    </location>
</feature>
<feature type="compositionally biased region" description="Basic and acidic residues" evidence="1">
    <location>
        <begin position="171"/>
        <end position="184"/>
    </location>
</feature>
<evidence type="ECO:0000256" key="1">
    <source>
        <dbReference type="SAM" id="MobiDB-lite"/>
    </source>
</evidence>
<evidence type="ECO:0000313" key="4">
    <source>
        <dbReference type="Proteomes" id="UP000054771"/>
    </source>
</evidence>
<dbReference type="PROSITE" id="PS50020">
    <property type="entry name" value="WW_DOMAIN_2"/>
    <property type="match status" value="1"/>
</dbReference>
<feature type="compositionally biased region" description="Pro residues" evidence="1">
    <location>
        <begin position="222"/>
        <end position="234"/>
    </location>
</feature>
<dbReference type="Proteomes" id="UP000054771">
    <property type="component" value="Unassembled WGS sequence"/>
</dbReference>
<protein>
    <recommendedName>
        <fullName evidence="2">WW domain-containing protein</fullName>
    </recommendedName>
</protein>
<dbReference type="SMART" id="SM00456">
    <property type="entry name" value="WW"/>
    <property type="match status" value="1"/>
</dbReference>
<dbReference type="OrthoDB" id="4511138at2759"/>
<gene>
    <name evidence="3" type="ORF">ASPCAL09637</name>
</gene>
<dbReference type="STRING" id="454130.A0A0U5CB04"/>
<feature type="compositionally biased region" description="Acidic residues" evidence="1">
    <location>
        <begin position="274"/>
        <end position="297"/>
    </location>
</feature>
<accession>A0A0U5CB04</accession>
<dbReference type="CDD" id="cd00201">
    <property type="entry name" value="WW"/>
    <property type="match status" value="1"/>
</dbReference>
<feature type="compositionally biased region" description="Low complexity" evidence="1">
    <location>
        <begin position="45"/>
        <end position="55"/>
    </location>
</feature>
<evidence type="ECO:0000313" key="3">
    <source>
        <dbReference type="EMBL" id="CEL06460.1"/>
    </source>
</evidence>
<feature type="compositionally biased region" description="Basic and acidic residues" evidence="1">
    <location>
        <begin position="7"/>
        <end position="38"/>
    </location>
</feature>
<feature type="region of interest" description="Disordered" evidence="1">
    <location>
        <begin position="212"/>
        <end position="297"/>
    </location>
</feature>
<dbReference type="OMA" id="MPPGWTQ"/>
<dbReference type="AlphaFoldDB" id="A0A0U5CB04"/>
<feature type="compositionally biased region" description="Basic and acidic residues" evidence="1">
    <location>
        <begin position="248"/>
        <end position="260"/>
    </location>
</feature>